<evidence type="ECO:0000259" key="2">
    <source>
        <dbReference type="SMART" id="SM00829"/>
    </source>
</evidence>
<dbReference type="InterPro" id="IPR013149">
    <property type="entry name" value="ADH-like_C"/>
</dbReference>
<protein>
    <recommendedName>
        <fullName evidence="2">Enoyl reductase (ER) domain-containing protein</fullName>
    </recommendedName>
</protein>
<organism evidence="3 4">
    <name type="scientific">Mortierella alpina</name>
    <name type="common">Oleaginous fungus</name>
    <name type="synonym">Mortierella renispora</name>
    <dbReference type="NCBI Taxonomy" id="64518"/>
    <lineage>
        <taxon>Eukaryota</taxon>
        <taxon>Fungi</taxon>
        <taxon>Fungi incertae sedis</taxon>
        <taxon>Mucoromycota</taxon>
        <taxon>Mortierellomycotina</taxon>
        <taxon>Mortierellomycetes</taxon>
        <taxon>Mortierellales</taxon>
        <taxon>Mortierellaceae</taxon>
        <taxon>Mortierella</taxon>
    </lineage>
</organism>
<dbReference type="SUPFAM" id="SSF51735">
    <property type="entry name" value="NAD(P)-binding Rossmann-fold domains"/>
    <property type="match status" value="1"/>
</dbReference>
<dbReference type="Proteomes" id="UP000717515">
    <property type="component" value="Unassembled WGS sequence"/>
</dbReference>
<evidence type="ECO:0000256" key="1">
    <source>
        <dbReference type="ARBA" id="ARBA00023002"/>
    </source>
</evidence>
<dbReference type="PANTHER" id="PTHR43205:SF7">
    <property type="entry name" value="PROSTAGLANDIN REDUCTASE 1"/>
    <property type="match status" value="1"/>
</dbReference>
<dbReference type="Gene3D" id="3.90.180.10">
    <property type="entry name" value="Medium-chain alcohol dehydrogenases, catalytic domain"/>
    <property type="match status" value="1"/>
</dbReference>
<evidence type="ECO:0000313" key="3">
    <source>
        <dbReference type="EMBL" id="KAG9324816.1"/>
    </source>
</evidence>
<dbReference type="AlphaFoldDB" id="A0A9P8CZV0"/>
<gene>
    <name evidence="3" type="ORF">KVV02_004689</name>
</gene>
<dbReference type="GO" id="GO:0016628">
    <property type="term" value="F:oxidoreductase activity, acting on the CH-CH group of donors, NAD or NADP as acceptor"/>
    <property type="evidence" value="ECO:0007669"/>
    <property type="project" value="InterPro"/>
</dbReference>
<dbReference type="InterPro" id="IPR011032">
    <property type="entry name" value="GroES-like_sf"/>
</dbReference>
<sequence length="391" mass="42416">MVAPQLSATPAHPLFALSIPPAPHPRILASLDMASTNIVSNTRVVRASYANKARVTEAQFRVESNLEIDLASVKEGEVILRNLYLSLDPYVRFTLDETGGETPASWRTLNDPFYGLGVAEVVASGCEKYPVGTLVSVNTGYEKYTRVAGLNDPNTASDIRVLPAHARDESTGVPLSNYISALGMPGLTAFAGLKVLGIEAGKTIFVGSAAGGVGQLVGQLAKTQGLRVIGSAGSDEKVSYLAEKQHFDGAFNYKTEDAREALARLAPNGIDYYYDTVGGEILDLVLETINDMGKILSIGMVSQENGKEPYPIRNLNHIARKGASILGFIYWHHLKYFTNGELDGTIRPLLERKEINYREEVFDGIENAPKHFVNMLDGKYAGKVIIKIADL</sequence>
<dbReference type="Pfam" id="PF16884">
    <property type="entry name" value="ADH_N_2"/>
    <property type="match status" value="1"/>
</dbReference>
<keyword evidence="1" id="KW-0560">Oxidoreductase</keyword>
<dbReference type="InterPro" id="IPR020843">
    <property type="entry name" value="ER"/>
</dbReference>
<dbReference type="SMART" id="SM00829">
    <property type="entry name" value="PKS_ER"/>
    <property type="match status" value="1"/>
</dbReference>
<name>A0A9P8CZV0_MORAP</name>
<dbReference type="EMBL" id="JAIFTL010000056">
    <property type="protein sequence ID" value="KAG9324816.1"/>
    <property type="molecule type" value="Genomic_DNA"/>
</dbReference>
<dbReference type="SUPFAM" id="SSF50129">
    <property type="entry name" value="GroES-like"/>
    <property type="match status" value="1"/>
</dbReference>
<dbReference type="InterPro" id="IPR045010">
    <property type="entry name" value="MDR_fam"/>
</dbReference>
<reference evidence="3" key="1">
    <citation type="submission" date="2021-07" db="EMBL/GenBank/DDBJ databases">
        <title>Draft genome of Mortierella alpina, strain LL118, isolated from an aspen leaf litter sample.</title>
        <authorList>
            <person name="Yang S."/>
            <person name="Vinatzer B.A."/>
        </authorList>
    </citation>
    <scope>NUCLEOTIDE SEQUENCE</scope>
    <source>
        <strain evidence="3">LL118</strain>
    </source>
</reference>
<dbReference type="CDD" id="cd05288">
    <property type="entry name" value="PGDH"/>
    <property type="match status" value="1"/>
</dbReference>
<feature type="domain" description="Enoyl reductase (ER)" evidence="2">
    <location>
        <begin position="107"/>
        <end position="386"/>
    </location>
</feature>
<proteinExistence type="predicted"/>
<dbReference type="Gene3D" id="3.40.50.720">
    <property type="entry name" value="NAD(P)-binding Rossmann-like Domain"/>
    <property type="match status" value="1"/>
</dbReference>
<dbReference type="InterPro" id="IPR036291">
    <property type="entry name" value="NAD(P)-bd_dom_sf"/>
</dbReference>
<dbReference type="InterPro" id="IPR041694">
    <property type="entry name" value="ADH_N_2"/>
</dbReference>
<comment type="caution">
    <text evidence="3">The sequence shown here is derived from an EMBL/GenBank/DDBJ whole genome shotgun (WGS) entry which is preliminary data.</text>
</comment>
<dbReference type="FunFam" id="3.40.50.720:FF:000121">
    <property type="entry name" value="Prostaglandin reductase 2"/>
    <property type="match status" value="1"/>
</dbReference>
<evidence type="ECO:0000313" key="4">
    <source>
        <dbReference type="Proteomes" id="UP000717515"/>
    </source>
</evidence>
<accession>A0A9P8CZV0</accession>
<dbReference type="PANTHER" id="PTHR43205">
    <property type="entry name" value="PROSTAGLANDIN REDUCTASE"/>
    <property type="match status" value="1"/>
</dbReference>
<dbReference type="Pfam" id="PF00107">
    <property type="entry name" value="ADH_zinc_N"/>
    <property type="match status" value="1"/>
</dbReference>